<comment type="similarity">
    <text evidence="3 16">Belongs to the PNT beta subunit family.</text>
</comment>
<sequence length="476" mass="49469">METIIQASYFIAAVIFILGLKQMSSPVTARRGILWAGAAMVLATLATFLAPEITGSDQALTNVSLIVIAIVIGGGYAWWSGKRVAMTDMPQMIAMYNGMGGGAAATIAAVELLKANTEASHDPTGTMTIADALGPDVAILGILGAIIGTVSFSGSIIAWAKLDGRLHRSKLLPAQHLINAVIAIATVGFAIAIYFSADLTTIVIFYSLALVLGIFITVPVGGADMPVIISLFNALTGLAVGFEGYVLGNAAMIIAGIVVGSAGSLLTHLMAVAMNRSVANVFFAGVGTDSGGSATAAEGEMKEIQAQDAGILMAFASQVIIIPGYGMAVAQAQHKIWELTQLLNDQGVSVKFAIHPVAGRMPGHMNVLLAEAGVPYDMIYDMEDINADFKNTTVALVIGANDVVNPSAKTDTSSPLYGMPILDAIESDNVIVIKRGRGTGFSGVENPLFFTDNTKMLFGDGQKAASELIQAVKELT</sequence>
<accession>A0A2A5W7V4</accession>
<protein>
    <recommendedName>
        <fullName evidence="6 16">NAD(P) transhydrogenase subunit beta</fullName>
        <ecNumber evidence="5 16">7.1.1.1</ecNumber>
    </recommendedName>
    <alternativeName>
        <fullName evidence="16">Nicotinamide nucleotide transhydrogenase subunit beta</fullName>
    </alternativeName>
</protein>
<feature type="transmembrane region" description="Helical" evidence="17">
    <location>
        <begin position="203"/>
        <end position="220"/>
    </location>
</feature>
<evidence type="ECO:0000259" key="18">
    <source>
        <dbReference type="Pfam" id="PF02233"/>
    </source>
</evidence>
<evidence type="ECO:0000256" key="4">
    <source>
        <dbReference type="ARBA" id="ARBA00011870"/>
    </source>
</evidence>
<evidence type="ECO:0000256" key="6">
    <source>
        <dbReference type="ARBA" id="ARBA00014581"/>
    </source>
</evidence>
<evidence type="ECO:0000256" key="12">
    <source>
        <dbReference type="ARBA" id="ARBA00022989"/>
    </source>
</evidence>
<dbReference type="Pfam" id="PF02233">
    <property type="entry name" value="PNTB"/>
    <property type="match status" value="1"/>
</dbReference>
<keyword evidence="11 16" id="KW-1278">Translocase</keyword>
<dbReference type="InterPro" id="IPR029035">
    <property type="entry name" value="DHS-like_NAD/FAD-binding_dom"/>
</dbReference>
<comment type="subunit">
    <text evidence="4">Heterodimer of an alpha and a beta chain.</text>
</comment>
<evidence type="ECO:0000256" key="1">
    <source>
        <dbReference type="ARBA" id="ARBA00003943"/>
    </source>
</evidence>
<dbReference type="EMBL" id="NTJZ01000016">
    <property type="protein sequence ID" value="PDH32492.1"/>
    <property type="molecule type" value="Genomic_DNA"/>
</dbReference>
<feature type="transmembrane region" description="Helical" evidence="17">
    <location>
        <begin position="227"/>
        <end position="247"/>
    </location>
</feature>
<dbReference type="PIRSF" id="PIRSF000204">
    <property type="entry name" value="PNTB"/>
    <property type="match status" value="1"/>
</dbReference>
<dbReference type="GO" id="GO:0050661">
    <property type="term" value="F:NADP binding"/>
    <property type="evidence" value="ECO:0007669"/>
    <property type="project" value="InterPro"/>
</dbReference>
<evidence type="ECO:0000256" key="3">
    <source>
        <dbReference type="ARBA" id="ARBA00007919"/>
    </source>
</evidence>
<dbReference type="EC" id="7.1.1.1" evidence="5 16"/>
<comment type="catalytic activity">
    <reaction evidence="15 16">
        <text>NAD(+) + NADPH + H(+)(in) = NADH + NADP(+) + H(+)(out)</text>
        <dbReference type="Rhea" id="RHEA:47992"/>
        <dbReference type="ChEBI" id="CHEBI:15378"/>
        <dbReference type="ChEBI" id="CHEBI:57540"/>
        <dbReference type="ChEBI" id="CHEBI:57783"/>
        <dbReference type="ChEBI" id="CHEBI:57945"/>
        <dbReference type="ChEBI" id="CHEBI:58349"/>
        <dbReference type="EC" id="7.1.1.1"/>
    </reaction>
</comment>
<evidence type="ECO:0000256" key="15">
    <source>
        <dbReference type="ARBA" id="ARBA00048202"/>
    </source>
</evidence>
<feature type="transmembrane region" description="Helical" evidence="17">
    <location>
        <begin position="33"/>
        <end position="51"/>
    </location>
</feature>
<feature type="transmembrane region" description="Helical" evidence="17">
    <location>
        <begin position="137"/>
        <end position="157"/>
    </location>
</feature>
<comment type="subcellular location">
    <subcellularLocation>
        <location evidence="2">Cell inner membrane</location>
        <topology evidence="2">Multi-pass membrane protein</topology>
    </subcellularLocation>
</comment>
<comment type="function">
    <text evidence="1 16">The transhydrogenation between NADH and NADP is coupled to respiration and ATP hydrolysis and functions as a proton pump across the membrane.</text>
</comment>
<keyword evidence="8 16" id="KW-0997">Cell inner membrane</keyword>
<proteinExistence type="inferred from homology"/>
<evidence type="ECO:0000256" key="16">
    <source>
        <dbReference type="PIRNR" id="PIRNR000204"/>
    </source>
</evidence>
<evidence type="ECO:0000256" key="17">
    <source>
        <dbReference type="SAM" id="Phobius"/>
    </source>
</evidence>
<organism evidence="19 20">
    <name type="scientific">OM182 bacterium MED-G28</name>
    <dbReference type="NCBI Taxonomy" id="1986256"/>
    <lineage>
        <taxon>Bacteria</taxon>
        <taxon>Pseudomonadati</taxon>
        <taxon>Pseudomonadota</taxon>
        <taxon>Gammaproteobacteria</taxon>
        <taxon>OMG group</taxon>
        <taxon>OM182 clade</taxon>
    </lineage>
</organism>
<dbReference type="InterPro" id="IPR012136">
    <property type="entry name" value="NADH_DH_b"/>
</dbReference>
<evidence type="ECO:0000256" key="10">
    <source>
        <dbReference type="ARBA" id="ARBA00022857"/>
    </source>
</evidence>
<reference evidence="19 20" key="1">
    <citation type="submission" date="2017-08" db="EMBL/GenBank/DDBJ databases">
        <title>Fine stratification of microbial communities through a metagenomic profile of the photic zone.</title>
        <authorList>
            <person name="Haro-Moreno J.M."/>
            <person name="Lopez-Perez M."/>
            <person name="De La Torre J."/>
            <person name="Picazo A."/>
            <person name="Camacho A."/>
            <person name="Rodriguez-Valera F."/>
        </authorList>
    </citation>
    <scope>NUCLEOTIDE SEQUENCE [LARGE SCALE GENOMIC DNA]</scope>
    <source>
        <strain evidence="19">MED-G28</strain>
    </source>
</reference>
<dbReference type="PANTHER" id="PTHR44758:SF1">
    <property type="entry name" value="NAD(P) TRANSHYDROGENASE SUBUNIT BETA"/>
    <property type="match status" value="1"/>
</dbReference>
<dbReference type="Proteomes" id="UP000219329">
    <property type="component" value="Unassembled WGS sequence"/>
</dbReference>
<evidence type="ECO:0000256" key="9">
    <source>
        <dbReference type="ARBA" id="ARBA00022692"/>
    </source>
</evidence>
<evidence type="ECO:0000256" key="2">
    <source>
        <dbReference type="ARBA" id="ARBA00004429"/>
    </source>
</evidence>
<dbReference type="GO" id="GO:0005886">
    <property type="term" value="C:plasma membrane"/>
    <property type="evidence" value="ECO:0007669"/>
    <property type="project" value="UniProtKB-SubCell"/>
</dbReference>
<dbReference type="PANTHER" id="PTHR44758">
    <property type="entry name" value="NAD(P) TRANSHYDROGENASE SUBUNIT BETA"/>
    <property type="match status" value="1"/>
</dbReference>
<name>A0A2A5W7V4_9GAMM</name>
<evidence type="ECO:0000256" key="11">
    <source>
        <dbReference type="ARBA" id="ARBA00022967"/>
    </source>
</evidence>
<keyword evidence="7 16" id="KW-1003">Cell membrane</keyword>
<dbReference type="AlphaFoldDB" id="A0A2A5W7V4"/>
<feature type="transmembrane region" description="Helical" evidence="17">
    <location>
        <begin position="63"/>
        <end position="81"/>
    </location>
</feature>
<feature type="transmembrane region" description="Helical" evidence="17">
    <location>
        <begin position="177"/>
        <end position="197"/>
    </location>
</feature>
<keyword evidence="14 16" id="KW-0472">Membrane</keyword>
<feature type="transmembrane region" description="Helical" evidence="17">
    <location>
        <begin position="93"/>
        <end position="113"/>
    </location>
</feature>
<feature type="transmembrane region" description="Helical" evidence="17">
    <location>
        <begin position="6"/>
        <end position="21"/>
    </location>
</feature>
<feature type="domain" description="NADP transhydrogenase beta-like" evidence="18">
    <location>
        <begin position="6"/>
        <end position="470"/>
    </location>
</feature>
<evidence type="ECO:0000256" key="8">
    <source>
        <dbReference type="ARBA" id="ARBA00022519"/>
    </source>
</evidence>
<dbReference type="InterPro" id="IPR034300">
    <property type="entry name" value="PNTB-like"/>
</dbReference>
<evidence type="ECO:0000256" key="5">
    <source>
        <dbReference type="ARBA" id="ARBA00012943"/>
    </source>
</evidence>
<evidence type="ECO:0000256" key="13">
    <source>
        <dbReference type="ARBA" id="ARBA00023027"/>
    </source>
</evidence>
<feature type="transmembrane region" description="Helical" evidence="17">
    <location>
        <begin position="253"/>
        <end position="273"/>
    </location>
</feature>
<dbReference type="Gene3D" id="3.40.50.1220">
    <property type="entry name" value="TPP-binding domain"/>
    <property type="match status" value="1"/>
</dbReference>
<evidence type="ECO:0000256" key="7">
    <source>
        <dbReference type="ARBA" id="ARBA00022475"/>
    </source>
</evidence>
<dbReference type="GO" id="GO:0008750">
    <property type="term" value="F:proton-translocating NAD(P)+ transhydrogenase activity"/>
    <property type="evidence" value="ECO:0007669"/>
    <property type="project" value="UniProtKB-EC"/>
</dbReference>
<dbReference type="SUPFAM" id="SSF52467">
    <property type="entry name" value="DHS-like NAD/FAD-binding domain"/>
    <property type="match status" value="1"/>
</dbReference>
<evidence type="ECO:0000313" key="20">
    <source>
        <dbReference type="Proteomes" id="UP000219329"/>
    </source>
</evidence>
<keyword evidence="13 16" id="KW-0520">NAD</keyword>
<evidence type="ECO:0000256" key="14">
    <source>
        <dbReference type="ARBA" id="ARBA00023136"/>
    </source>
</evidence>
<keyword evidence="9 17" id="KW-0812">Transmembrane</keyword>
<keyword evidence="10 16" id="KW-0521">NADP</keyword>
<evidence type="ECO:0000313" key="19">
    <source>
        <dbReference type="EMBL" id="PDH32492.1"/>
    </source>
</evidence>
<gene>
    <name evidence="19" type="ORF">CNF02_11970</name>
</gene>
<comment type="caution">
    <text evidence="19">The sequence shown here is derived from an EMBL/GenBank/DDBJ whole genome shotgun (WGS) entry which is preliminary data.</text>
</comment>
<keyword evidence="12 17" id="KW-1133">Transmembrane helix</keyword>